<feature type="active site" description="Schiff-base intermediate with substrate" evidence="4">
    <location>
        <position position="169"/>
    </location>
</feature>
<dbReference type="AlphaFoldDB" id="A0A556QL06"/>
<evidence type="ECO:0000256" key="4">
    <source>
        <dbReference type="PIRSR" id="PIRSR001365-1"/>
    </source>
</evidence>
<evidence type="ECO:0000256" key="2">
    <source>
        <dbReference type="ARBA" id="ARBA00023270"/>
    </source>
</evidence>
<dbReference type="InterPro" id="IPR020625">
    <property type="entry name" value="Schiff_base-form_aldolases_AS"/>
</dbReference>
<accession>A0A556QL06</accession>
<comment type="caution">
    <text evidence="6">The sequence shown here is derived from an EMBL/GenBank/DDBJ whole genome shotgun (WGS) entry which is preliminary data.</text>
</comment>
<feature type="binding site" evidence="5">
    <location>
        <position position="213"/>
    </location>
    <ligand>
        <name>pyruvate</name>
        <dbReference type="ChEBI" id="CHEBI:15361"/>
    </ligand>
</feature>
<keyword evidence="2" id="KW-0704">Schiff base</keyword>
<dbReference type="EMBL" id="VMBG01000002">
    <property type="protein sequence ID" value="TSJ77329.1"/>
    <property type="molecule type" value="Genomic_DNA"/>
</dbReference>
<dbReference type="PANTHER" id="PTHR42849">
    <property type="entry name" value="N-ACETYLNEURAMINATE LYASE"/>
    <property type="match status" value="1"/>
</dbReference>
<feature type="active site" description="Proton donor/acceptor" evidence="4">
    <location>
        <position position="141"/>
    </location>
</feature>
<dbReference type="GO" id="GO:0019262">
    <property type="term" value="P:N-acetylneuraminate catabolic process"/>
    <property type="evidence" value="ECO:0007669"/>
    <property type="project" value="TreeGrafter"/>
</dbReference>
<evidence type="ECO:0000256" key="3">
    <source>
        <dbReference type="PIRNR" id="PIRNR001365"/>
    </source>
</evidence>
<dbReference type="Pfam" id="PF00701">
    <property type="entry name" value="DHDPS"/>
    <property type="match status" value="1"/>
</dbReference>
<dbReference type="PANTHER" id="PTHR42849:SF1">
    <property type="entry name" value="N-ACETYLNEURAMINATE LYASE"/>
    <property type="match status" value="1"/>
</dbReference>
<evidence type="ECO:0000256" key="1">
    <source>
        <dbReference type="ARBA" id="ARBA00023239"/>
    </source>
</evidence>
<feature type="binding site" evidence="5">
    <location>
        <position position="53"/>
    </location>
    <ligand>
        <name>pyruvate</name>
        <dbReference type="ChEBI" id="CHEBI:15361"/>
    </ligand>
</feature>
<dbReference type="SMART" id="SM01130">
    <property type="entry name" value="DHDPS"/>
    <property type="match status" value="1"/>
</dbReference>
<keyword evidence="1 3" id="KW-0456">Lyase</keyword>
<keyword evidence="7" id="KW-1185">Reference proteome</keyword>
<dbReference type="InterPro" id="IPR013785">
    <property type="entry name" value="Aldolase_TIM"/>
</dbReference>
<dbReference type="PIRSF" id="PIRSF001365">
    <property type="entry name" value="DHDPS"/>
    <property type="match status" value="1"/>
</dbReference>
<dbReference type="OrthoDB" id="9771791at2"/>
<organism evidence="6 7">
    <name type="scientific">Rariglobus hedericola</name>
    <dbReference type="NCBI Taxonomy" id="2597822"/>
    <lineage>
        <taxon>Bacteria</taxon>
        <taxon>Pseudomonadati</taxon>
        <taxon>Verrucomicrobiota</taxon>
        <taxon>Opitutia</taxon>
        <taxon>Opitutales</taxon>
        <taxon>Opitutaceae</taxon>
        <taxon>Rariglobus</taxon>
    </lineage>
</organism>
<dbReference type="GO" id="GO:0008747">
    <property type="term" value="F:N-acetylneuraminate lyase activity"/>
    <property type="evidence" value="ECO:0007669"/>
    <property type="project" value="TreeGrafter"/>
</dbReference>
<proteinExistence type="inferred from homology"/>
<dbReference type="PROSITE" id="PS00666">
    <property type="entry name" value="DHDPS_2"/>
    <property type="match status" value="1"/>
</dbReference>
<name>A0A556QL06_9BACT</name>
<dbReference type="RefSeq" id="WP_144353732.1">
    <property type="nucleotide sequence ID" value="NZ_CBCRVV010000013.1"/>
</dbReference>
<dbReference type="Gene3D" id="3.20.20.70">
    <property type="entry name" value="Aldolase class I"/>
    <property type="match status" value="1"/>
</dbReference>
<evidence type="ECO:0000313" key="7">
    <source>
        <dbReference type="Proteomes" id="UP000315648"/>
    </source>
</evidence>
<dbReference type="GO" id="GO:0005829">
    <property type="term" value="C:cytosol"/>
    <property type="evidence" value="ECO:0007669"/>
    <property type="project" value="TreeGrafter"/>
</dbReference>
<reference evidence="6 7" key="1">
    <citation type="submission" date="2019-07" db="EMBL/GenBank/DDBJ databases">
        <title>Description of 53C-WASEF.</title>
        <authorList>
            <person name="Pitt A."/>
            <person name="Hahn M.W."/>
        </authorList>
    </citation>
    <scope>NUCLEOTIDE SEQUENCE [LARGE SCALE GENOMIC DNA]</scope>
    <source>
        <strain evidence="6 7">53C-WASEF</strain>
    </source>
</reference>
<dbReference type="PRINTS" id="PR00146">
    <property type="entry name" value="DHPICSNTHASE"/>
</dbReference>
<dbReference type="SUPFAM" id="SSF51569">
    <property type="entry name" value="Aldolase"/>
    <property type="match status" value="1"/>
</dbReference>
<comment type="similarity">
    <text evidence="3">Belongs to the DapA family.</text>
</comment>
<dbReference type="Proteomes" id="UP000315648">
    <property type="component" value="Unassembled WGS sequence"/>
</dbReference>
<evidence type="ECO:0000313" key="6">
    <source>
        <dbReference type="EMBL" id="TSJ77329.1"/>
    </source>
</evidence>
<gene>
    <name evidence="6" type="ORF">FPL22_14640</name>
</gene>
<dbReference type="CDD" id="cd00408">
    <property type="entry name" value="DHDPS-like"/>
    <property type="match status" value="1"/>
</dbReference>
<sequence length="312" mass="34589">MNFAASSVQYRGIIPPMATPLRARDELDVPGLERLIEHMLAGGVHGLFVLGTTGEAPGLSYRLRRELIERTCRQVAGRVPVLVGVTDTSMVEALGLARVSQENGVNALVVAPPYYFPNSQPELTEYIQHLAAELPLPFFLYNMPSHTKTVFDLETVRRAMALPNVIGMKDSSANMVYYHQLVRLLPERRDWTLLMGPEELLAESVLLGGHGGVCGGANLCPQLYVELYEAAVARDLARVAELHARVMHISSTLYRVGRHGSAFIKGLKCALSESGICDDFMTEPFHRFREPERAQVRERLAELGLLREAVRA</sequence>
<dbReference type="InterPro" id="IPR002220">
    <property type="entry name" value="DapA-like"/>
</dbReference>
<evidence type="ECO:0000256" key="5">
    <source>
        <dbReference type="PIRSR" id="PIRSR001365-2"/>
    </source>
</evidence>
<protein>
    <submittedName>
        <fullName evidence="6">Dihydrodipicolinate synthase family protein</fullName>
    </submittedName>
</protein>